<feature type="transmembrane region" description="Helical" evidence="1">
    <location>
        <begin position="12"/>
        <end position="35"/>
    </location>
</feature>
<dbReference type="OrthoDB" id="4951405at2"/>
<evidence type="ECO:0000256" key="1">
    <source>
        <dbReference type="SAM" id="Phobius"/>
    </source>
</evidence>
<feature type="transmembrane region" description="Helical" evidence="1">
    <location>
        <begin position="76"/>
        <end position="97"/>
    </location>
</feature>
<evidence type="ECO:0000313" key="2">
    <source>
        <dbReference type="EMBL" id="SFV21217.1"/>
    </source>
</evidence>
<reference evidence="2 3" key="1">
    <citation type="submission" date="2016-10" db="EMBL/GenBank/DDBJ databases">
        <authorList>
            <person name="de Groot N.N."/>
        </authorList>
    </citation>
    <scope>NUCLEOTIDE SEQUENCE [LARGE SCALE GENOMIC DNA]</scope>
    <source>
        <strain evidence="2 3">CGMCC 1.7054</strain>
    </source>
</reference>
<feature type="transmembrane region" description="Helical" evidence="1">
    <location>
        <begin position="47"/>
        <end position="69"/>
    </location>
</feature>
<feature type="transmembrane region" description="Helical" evidence="1">
    <location>
        <begin position="103"/>
        <end position="123"/>
    </location>
</feature>
<proteinExistence type="predicted"/>
<evidence type="ECO:0000313" key="3">
    <source>
        <dbReference type="Proteomes" id="UP000198881"/>
    </source>
</evidence>
<name>A0A1I7MH25_9MICC</name>
<keyword evidence="3" id="KW-1185">Reference proteome</keyword>
<organism evidence="2 3">
    <name type="scientific">Micrococcus terreus</name>
    <dbReference type="NCBI Taxonomy" id="574650"/>
    <lineage>
        <taxon>Bacteria</taxon>
        <taxon>Bacillati</taxon>
        <taxon>Actinomycetota</taxon>
        <taxon>Actinomycetes</taxon>
        <taxon>Micrococcales</taxon>
        <taxon>Micrococcaceae</taxon>
        <taxon>Micrococcus</taxon>
    </lineage>
</organism>
<keyword evidence="1" id="KW-0472">Membrane</keyword>
<dbReference type="RefSeq" id="WP_091694685.1">
    <property type="nucleotide sequence ID" value="NZ_FPCG01000002.1"/>
</dbReference>
<dbReference type="AlphaFoldDB" id="A0A1I7MH25"/>
<protein>
    <submittedName>
        <fullName evidence="2">ATP synthase protein I</fullName>
    </submittedName>
</protein>
<dbReference type="STRING" id="574650.SAMN04487966_102243"/>
<dbReference type="Proteomes" id="UP000198881">
    <property type="component" value="Unassembled WGS sequence"/>
</dbReference>
<dbReference type="EMBL" id="FPCG01000002">
    <property type="protein sequence ID" value="SFV21217.1"/>
    <property type="molecule type" value="Genomic_DNA"/>
</dbReference>
<keyword evidence="1" id="KW-0812">Transmembrane</keyword>
<gene>
    <name evidence="2" type="ORF">SAMN04487966_102243</name>
</gene>
<accession>A0A1I7MH25</accession>
<keyword evidence="1" id="KW-1133">Transmembrane helix</keyword>
<sequence>MSRWTNRNGWWGILNRCLVVSVPAVLIGVVATWSMRGAGEGQAAASLGLGGAVVVLLSALTLAVTAWVWDRSRDQAVVVSLGAFVAKVVLFGLLLTVVPRPEWIQAVPAGIGALVGILAWQAAEVLAFMHTRQQIYDDAPSR</sequence>